<dbReference type="Gene3D" id="1.10.287.110">
    <property type="entry name" value="DnaJ domain"/>
    <property type="match status" value="1"/>
</dbReference>
<dbReference type="InterPro" id="IPR001623">
    <property type="entry name" value="DnaJ_domain"/>
</dbReference>
<dbReference type="Pfam" id="PF10250">
    <property type="entry name" value="O-FucT"/>
    <property type="match status" value="1"/>
</dbReference>
<dbReference type="InterPro" id="IPR001005">
    <property type="entry name" value="SANT/Myb"/>
</dbReference>
<dbReference type="Gene3D" id="1.10.10.60">
    <property type="entry name" value="Homeodomain-like"/>
    <property type="match status" value="2"/>
</dbReference>
<keyword evidence="7 14" id="KW-0472">Membrane</keyword>
<dbReference type="InterPro" id="IPR018253">
    <property type="entry name" value="DnaJ_domain_CS"/>
</dbReference>
<dbReference type="PANTHER" id="PTHR44653">
    <property type="entry name" value="DNAJ HOMOLOG SUBFAMILY C MEMBER 1"/>
    <property type="match status" value="1"/>
</dbReference>
<feature type="compositionally biased region" description="Basic and acidic residues" evidence="13">
    <location>
        <begin position="390"/>
        <end position="401"/>
    </location>
</feature>
<evidence type="ECO:0000313" key="19">
    <source>
        <dbReference type="Proteomes" id="UP000183832"/>
    </source>
</evidence>
<reference evidence="18 19" key="1">
    <citation type="submission" date="2015-04" db="EMBL/GenBank/DDBJ databases">
        <authorList>
            <person name="Syromyatnikov M.Y."/>
            <person name="Popov V.N."/>
        </authorList>
    </citation>
    <scope>NUCLEOTIDE SEQUENCE [LARGE SCALE GENOMIC DNA]</scope>
</reference>
<keyword evidence="5" id="KW-0732">Signal</keyword>
<evidence type="ECO:0000256" key="12">
    <source>
        <dbReference type="ARBA" id="ARBA00048647"/>
    </source>
</evidence>
<dbReference type="GO" id="GO:0046922">
    <property type="term" value="F:peptide-O-fucosyltransferase activity"/>
    <property type="evidence" value="ECO:0007669"/>
    <property type="project" value="UniProtKB-EC"/>
</dbReference>
<feature type="transmembrane region" description="Helical" evidence="14">
    <location>
        <begin position="80"/>
        <end position="100"/>
    </location>
</feature>
<evidence type="ECO:0000256" key="5">
    <source>
        <dbReference type="ARBA" id="ARBA00022729"/>
    </source>
</evidence>
<feature type="compositionally biased region" description="Basic and acidic residues" evidence="13">
    <location>
        <begin position="191"/>
        <end position="204"/>
    </location>
</feature>
<dbReference type="EC" id="2.4.1.221" evidence="2"/>
<dbReference type="Proteomes" id="UP000183832">
    <property type="component" value="Unassembled WGS sequence"/>
</dbReference>
<dbReference type="Gene3D" id="3.40.50.11340">
    <property type="match status" value="1"/>
</dbReference>
<keyword evidence="19" id="KW-1185">Reference proteome</keyword>
<name>A0A1J1HXE8_9DIPT</name>
<feature type="compositionally biased region" description="Acidic residues" evidence="13">
    <location>
        <begin position="415"/>
        <end position="424"/>
    </location>
</feature>
<dbReference type="GO" id="GO:0005634">
    <property type="term" value="C:nucleus"/>
    <property type="evidence" value="ECO:0007669"/>
    <property type="project" value="UniProtKB-SubCell"/>
</dbReference>
<feature type="region of interest" description="Disordered" evidence="13">
    <location>
        <begin position="390"/>
        <end position="424"/>
    </location>
</feature>
<dbReference type="EMBL" id="CVRI01000020">
    <property type="protein sequence ID" value="CRK91198.1"/>
    <property type="molecule type" value="Genomic_DNA"/>
</dbReference>
<accession>A0A1J1HXE8</accession>
<evidence type="ECO:0000256" key="1">
    <source>
        <dbReference type="ARBA" id="ARBA00004123"/>
    </source>
</evidence>
<dbReference type="SUPFAM" id="SSF46689">
    <property type="entry name" value="Homeodomain-like"/>
    <property type="match status" value="2"/>
</dbReference>
<dbReference type="Pfam" id="PF00249">
    <property type="entry name" value="Myb_DNA-binding"/>
    <property type="match status" value="1"/>
</dbReference>
<evidence type="ECO:0000256" key="7">
    <source>
        <dbReference type="ARBA" id="ARBA00023136"/>
    </source>
</evidence>
<evidence type="ECO:0000259" key="16">
    <source>
        <dbReference type="PROSITE" id="PS50090"/>
    </source>
</evidence>
<dbReference type="Gene3D" id="3.40.50.11350">
    <property type="match status" value="1"/>
</dbReference>
<organism evidence="18 19">
    <name type="scientific">Clunio marinus</name>
    <dbReference type="NCBI Taxonomy" id="568069"/>
    <lineage>
        <taxon>Eukaryota</taxon>
        <taxon>Metazoa</taxon>
        <taxon>Ecdysozoa</taxon>
        <taxon>Arthropoda</taxon>
        <taxon>Hexapoda</taxon>
        <taxon>Insecta</taxon>
        <taxon>Pterygota</taxon>
        <taxon>Neoptera</taxon>
        <taxon>Endopterygota</taxon>
        <taxon>Diptera</taxon>
        <taxon>Nematocera</taxon>
        <taxon>Chironomoidea</taxon>
        <taxon>Chironomidae</taxon>
        <taxon>Clunio</taxon>
    </lineage>
</organism>
<sequence length="757" mass="88609">DASLSEIKRAFRNLSIILHPDKSDAEDANIQFRNMVAVYEVLKDTAKREKYDNVLKNGLPNWKSAVYYYRKARKMGLMEGTLLLFIIITIGQYLVSWAVYFEKKYTMAQFFESKAKKVKKANVDFDSILSEIPKPSIKNTLPFQIPIGLYHMVIGTPSAIKGSVNLISEEVKKELERKRKEKEEEELMKKLEEERQQQKEERKEGLRRRKEQRSKLMERTDEELAAYSATIIKHKGNEEIKVKVPISGGLWTDDDLVELTRLTKKYPGGTVDRWEIIAETMGRNVSEVTFMAYKLKDNVYQSPGDTEKLVENINKEITKKIKTRSTDVSSSAEKGWTQQQQKALENAIQKYPKRGNEDRWSKIAAAVPGKTREECQLRYKYLVELVKKQKEENDSKQQEPEKEQEEEVETKVEEEIVEDQEEVEVPQQKAESLKQYTNVIDMWEFFEIIHKKTGRPFVEIDEVYKLQHFDAMFESGVFIDKFEETVCSRNDYDNNHYFEYYNITENRITCLNFQGSASLLQNVLETYEDKKLLKHKKQRIVLFAHAETALHDSFGDKEYWEARRSMRFNKYLEAVATAYRMDFLGSTNENGKVQRPDSWTDEKSYRGAVGGEYVCVHMRRADFLYGREPQIPTLRSIANQIKRKLAELQIHKVYLSSDCSGSEFHDLKSLLRSVSLYRFKPPWEYHVHLGDGGLAVIDQIICSHASWFIGTFESTFTYRIYEEREILGFPQETTFNTLCKRDDLIDCNNNSVWPIRH</sequence>
<dbReference type="InterPro" id="IPR017884">
    <property type="entry name" value="SANT_dom"/>
</dbReference>
<evidence type="ECO:0000313" key="18">
    <source>
        <dbReference type="EMBL" id="CRK91198.1"/>
    </source>
</evidence>
<dbReference type="Pfam" id="PF23082">
    <property type="entry name" value="Myb_DNA-binding_2"/>
    <property type="match status" value="1"/>
</dbReference>
<comment type="subcellular location">
    <subcellularLocation>
        <location evidence="10">Endomembrane system</location>
        <topology evidence="10">Single-pass membrane protein</topology>
    </subcellularLocation>
    <subcellularLocation>
        <location evidence="1">Nucleus</location>
    </subcellularLocation>
</comment>
<evidence type="ECO:0000256" key="2">
    <source>
        <dbReference type="ARBA" id="ARBA00012196"/>
    </source>
</evidence>
<dbReference type="GO" id="GO:0012505">
    <property type="term" value="C:endomembrane system"/>
    <property type="evidence" value="ECO:0007669"/>
    <property type="project" value="UniProtKB-SubCell"/>
</dbReference>
<dbReference type="SMART" id="SM00271">
    <property type="entry name" value="DnaJ"/>
    <property type="match status" value="1"/>
</dbReference>
<comment type="catalytic activity">
    <reaction evidence="12">
        <text>L-seryl-[protein] + GDP-beta-L-fucose = 3-O-(alpha-L-fucosyl)-L-seryl-[protein] + GDP + H(+)</text>
        <dbReference type="Rhea" id="RHEA:63644"/>
        <dbReference type="Rhea" id="RHEA-COMP:9863"/>
        <dbReference type="Rhea" id="RHEA-COMP:17914"/>
        <dbReference type="ChEBI" id="CHEBI:15378"/>
        <dbReference type="ChEBI" id="CHEBI:29999"/>
        <dbReference type="ChEBI" id="CHEBI:57273"/>
        <dbReference type="ChEBI" id="CHEBI:58189"/>
        <dbReference type="ChEBI" id="CHEBI:189632"/>
        <dbReference type="EC" id="2.4.1.221"/>
    </reaction>
    <physiologicalReaction direction="left-to-right" evidence="12">
        <dbReference type="Rhea" id="RHEA:63645"/>
    </physiologicalReaction>
</comment>
<comment type="catalytic activity">
    <reaction evidence="11">
        <text>L-threonyl-[protein] + GDP-beta-L-fucose = 3-O-(alpha-L-fucosyl)-L-threonyl-[protein] + GDP + H(+)</text>
        <dbReference type="Rhea" id="RHEA:70491"/>
        <dbReference type="Rhea" id="RHEA-COMP:11060"/>
        <dbReference type="Rhea" id="RHEA-COMP:17915"/>
        <dbReference type="ChEBI" id="CHEBI:15378"/>
        <dbReference type="ChEBI" id="CHEBI:30013"/>
        <dbReference type="ChEBI" id="CHEBI:57273"/>
        <dbReference type="ChEBI" id="CHEBI:58189"/>
        <dbReference type="ChEBI" id="CHEBI:189631"/>
        <dbReference type="EC" id="2.4.1.221"/>
    </reaction>
    <physiologicalReaction direction="left-to-right" evidence="11">
        <dbReference type="Rhea" id="RHEA:70492"/>
    </physiologicalReaction>
</comment>
<dbReference type="InterPro" id="IPR019378">
    <property type="entry name" value="GDP-Fuc_O-FucTrfase"/>
</dbReference>
<keyword evidence="3" id="KW-0808">Transferase</keyword>
<dbReference type="AlphaFoldDB" id="A0A1J1HXE8"/>
<dbReference type="Pfam" id="PF00226">
    <property type="entry name" value="DnaJ"/>
    <property type="match status" value="1"/>
</dbReference>
<dbReference type="PROSITE" id="PS00636">
    <property type="entry name" value="DNAJ_1"/>
    <property type="match status" value="1"/>
</dbReference>
<dbReference type="PANTHER" id="PTHR44653:SF2">
    <property type="entry name" value="DNAJ HOMOLOG SUBFAMILY C MEMBER 1"/>
    <property type="match status" value="1"/>
</dbReference>
<dbReference type="STRING" id="568069.A0A1J1HXE8"/>
<evidence type="ECO:0000256" key="14">
    <source>
        <dbReference type="SAM" id="Phobius"/>
    </source>
</evidence>
<evidence type="ECO:0000256" key="8">
    <source>
        <dbReference type="ARBA" id="ARBA00023253"/>
    </source>
</evidence>
<feature type="region of interest" description="Disordered" evidence="13">
    <location>
        <begin position="191"/>
        <end position="217"/>
    </location>
</feature>
<dbReference type="InterPro" id="IPR036869">
    <property type="entry name" value="J_dom_sf"/>
</dbReference>
<dbReference type="CDD" id="cd00167">
    <property type="entry name" value="SANT"/>
    <property type="match status" value="1"/>
</dbReference>
<keyword evidence="6 14" id="KW-1133">Transmembrane helix</keyword>
<dbReference type="SUPFAM" id="SSF46565">
    <property type="entry name" value="Chaperone J-domain"/>
    <property type="match status" value="1"/>
</dbReference>
<feature type="non-terminal residue" evidence="18">
    <location>
        <position position="1"/>
    </location>
</feature>
<keyword evidence="8" id="KW-0294">Fucose metabolism</keyword>
<dbReference type="InterPro" id="IPR009057">
    <property type="entry name" value="Homeodomain-like_sf"/>
</dbReference>
<dbReference type="InterPro" id="IPR052606">
    <property type="entry name" value="DnaJ_domain_protein"/>
</dbReference>
<dbReference type="PROSITE" id="PS50076">
    <property type="entry name" value="DNAJ_2"/>
    <property type="match status" value="1"/>
</dbReference>
<feature type="domain" description="SANT" evidence="17">
    <location>
        <begin position="331"/>
        <end position="387"/>
    </location>
</feature>
<feature type="domain" description="Myb-like" evidence="16">
    <location>
        <begin position="336"/>
        <end position="383"/>
    </location>
</feature>
<dbReference type="CDD" id="cd11298">
    <property type="entry name" value="O-FucT-2"/>
    <property type="match status" value="1"/>
</dbReference>
<protein>
    <recommendedName>
        <fullName evidence="2">peptide-O-fucosyltransferase</fullName>
        <ecNumber evidence="2">2.4.1.221</ecNumber>
    </recommendedName>
</protein>
<keyword evidence="9" id="KW-0119">Carbohydrate metabolism</keyword>
<evidence type="ECO:0000256" key="11">
    <source>
        <dbReference type="ARBA" id="ARBA00047273"/>
    </source>
</evidence>
<gene>
    <name evidence="18" type="ORF">CLUMA_CG004881</name>
</gene>
<evidence type="ECO:0000256" key="13">
    <source>
        <dbReference type="SAM" id="MobiDB-lite"/>
    </source>
</evidence>
<proteinExistence type="predicted"/>
<dbReference type="PROSITE" id="PS50090">
    <property type="entry name" value="MYB_LIKE"/>
    <property type="match status" value="1"/>
</dbReference>
<dbReference type="PROSITE" id="PS51293">
    <property type="entry name" value="SANT"/>
    <property type="match status" value="1"/>
</dbReference>
<dbReference type="SMART" id="SM00717">
    <property type="entry name" value="SANT"/>
    <property type="match status" value="2"/>
</dbReference>
<evidence type="ECO:0000256" key="9">
    <source>
        <dbReference type="ARBA" id="ARBA00023277"/>
    </source>
</evidence>
<evidence type="ECO:0000256" key="10">
    <source>
        <dbReference type="ARBA" id="ARBA00037847"/>
    </source>
</evidence>
<dbReference type="OrthoDB" id="422368at2759"/>
<evidence type="ECO:0000256" key="6">
    <source>
        <dbReference type="ARBA" id="ARBA00022989"/>
    </source>
</evidence>
<evidence type="ECO:0000259" key="15">
    <source>
        <dbReference type="PROSITE" id="PS50076"/>
    </source>
</evidence>
<dbReference type="CDD" id="cd06257">
    <property type="entry name" value="DnaJ"/>
    <property type="match status" value="1"/>
</dbReference>
<keyword evidence="4 14" id="KW-0812">Transmembrane</keyword>
<evidence type="ECO:0000256" key="4">
    <source>
        <dbReference type="ARBA" id="ARBA00022692"/>
    </source>
</evidence>
<evidence type="ECO:0000256" key="3">
    <source>
        <dbReference type="ARBA" id="ARBA00022679"/>
    </source>
</evidence>
<evidence type="ECO:0000259" key="17">
    <source>
        <dbReference type="PROSITE" id="PS51293"/>
    </source>
</evidence>
<dbReference type="GO" id="GO:0006004">
    <property type="term" value="P:fucose metabolic process"/>
    <property type="evidence" value="ECO:0007669"/>
    <property type="project" value="UniProtKB-KW"/>
</dbReference>
<feature type="domain" description="J" evidence="15">
    <location>
        <begin position="1"/>
        <end position="55"/>
    </location>
</feature>